<reference evidence="1 2" key="1">
    <citation type="submission" date="2018-02" db="EMBL/GenBank/DDBJ databases">
        <title>Genomic Encyclopedia of Archaeal and Bacterial Type Strains, Phase II (KMG-II): from individual species to whole genera.</title>
        <authorList>
            <person name="Goeker M."/>
        </authorList>
    </citation>
    <scope>NUCLEOTIDE SEQUENCE [LARGE SCALE GENOMIC DNA]</scope>
    <source>
        <strain evidence="1 2">YU 961-1</strain>
    </source>
</reference>
<protein>
    <submittedName>
        <fullName evidence="1">Uncharacterized protein</fullName>
    </submittedName>
</protein>
<dbReference type="RefSeq" id="WP_104482787.1">
    <property type="nucleotide sequence ID" value="NZ_CP154825.1"/>
</dbReference>
<name>A0A2S6GDG3_9PSEU</name>
<evidence type="ECO:0000313" key="1">
    <source>
        <dbReference type="EMBL" id="PPK63294.1"/>
    </source>
</evidence>
<comment type="caution">
    <text evidence="1">The sequence shown here is derived from an EMBL/GenBank/DDBJ whole genome shotgun (WGS) entry which is preliminary data.</text>
</comment>
<organism evidence="1 2">
    <name type="scientific">Actinokineospora auranticolor</name>
    <dbReference type="NCBI Taxonomy" id="155976"/>
    <lineage>
        <taxon>Bacteria</taxon>
        <taxon>Bacillati</taxon>
        <taxon>Actinomycetota</taxon>
        <taxon>Actinomycetes</taxon>
        <taxon>Pseudonocardiales</taxon>
        <taxon>Pseudonocardiaceae</taxon>
        <taxon>Actinokineospora</taxon>
    </lineage>
</organism>
<sequence length="264" mass="29241">MNEEDLADFGLSREVVLRTARFHRRYADAVAAEQAEDEYLRVAEAATAYREAAQWELLNAPARAVDPMWRAGSLYARIGHAYGDYLSAVASGERMDSAVRRPIAGNDDVEYDVVRIRNPQQSAYQWLIDAAQSRSYTRQNPDGPHLEEQVALVGALGIPVRRYWQLAQALHGSWETAARTVAEALTATARRYSEVMELASTNEYLWRNGAAPVDIGDLDLAGMATLTARRFGAEQVRAAVLRAGEVPYRGLLIIEAGFELAELA</sequence>
<proteinExistence type="predicted"/>
<accession>A0A2S6GDG3</accession>
<dbReference type="AlphaFoldDB" id="A0A2S6GDG3"/>
<gene>
    <name evidence="1" type="ORF">CLV40_1297</name>
</gene>
<keyword evidence="2" id="KW-1185">Reference proteome</keyword>
<dbReference type="EMBL" id="PTIX01000029">
    <property type="protein sequence ID" value="PPK63294.1"/>
    <property type="molecule type" value="Genomic_DNA"/>
</dbReference>
<dbReference type="OrthoDB" id="5180654at2"/>
<evidence type="ECO:0000313" key="2">
    <source>
        <dbReference type="Proteomes" id="UP000239203"/>
    </source>
</evidence>
<dbReference type="Proteomes" id="UP000239203">
    <property type="component" value="Unassembled WGS sequence"/>
</dbReference>